<dbReference type="EMBL" id="JAWZYT010003376">
    <property type="protein sequence ID" value="KAK4298728.1"/>
    <property type="molecule type" value="Genomic_DNA"/>
</dbReference>
<accession>A0AAE1TUD1</accession>
<evidence type="ECO:0000313" key="2">
    <source>
        <dbReference type="Proteomes" id="UP001292094"/>
    </source>
</evidence>
<sequence>MQLMKRNNTDFTWFKQWPPVGSFEILGDD</sequence>
<protein>
    <submittedName>
        <fullName evidence="1">Uncharacterized protein</fullName>
    </submittedName>
</protein>
<dbReference type="AlphaFoldDB" id="A0AAE1TUD1"/>
<organism evidence="1 2">
    <name type="scientific">Petrolisthes manimaculis</name>
    <dbReference type="NCBI Taxonomy" id="1843537"/>
    <lineage>
        <taxon>Eukaryota</taxon>
        <taxon>Metazoa</taxon>
        <taxon>Ecdysozoa</taxon>
        <taxon>Arthropoda</taxon>
        <taxon>Crustacea</taxon>
        <taxon>Multicrustacea</taxon>
        <taxon>Malacostraca</taxon>
        <taxon>Eumalacostraca</taxon>
        <taxon>Eucarida</taxon>
        <taxon>Decapoda</taxon>
        <taxon>Pleocyemata</taxon>
        <taxon>Anomura</taxon>
        <taxon>Galatheoidea</taxon>
        <taxon>Porcellanidae</taxon>
        <taxon>Petrolisthes</taxon>
    </lineage>
</organism>
<dbReference type="Proteomes" id="UP001292094">
    <property type="component" value="Unassembled WGS sequence"/>
</dbReference>
<comment type="caution">
    <text evidence="1">The sequence shown here is derived from an EMBL/GenBank/DDBJ whole genome shotgun (WGS) entry which is preliminary data.</text>
</comment>
<evidence type="ECO:0000313" key="1">
    <source>
        <dbReference type="EMBL" id="KAK4298728.1"/>
    </source>
</evidence>
<proteinExistence type="predicted"/>
<reference evidence="1" key="1">
    <citation type="submission" date="2023-11" db="EMBL/GenBank/DDBJ databases">
        <title>Genome assemblies of two species of porcelain crab, Petrolisthes cinctipes and Petrolisthes manimaculis (Anomura: Porcellanidae).</title>
        <authorList>
            <person name="Angst P."/>
        </authorList>
    </citation>
    <scope>NUCLEOTIDE SEQUENCE</scope>
    <source>
        <strain evidence="1">PB745_02</strain>
        <tissue evidence="1">Gill</tissue>
    </source>
</reference>
<name>A0AAE1TUD1_9EUCA</name>
<keyword evidence="2" id="KW-1185">Reference proteome</keyword>
<gene>
    <name evidence="1" type="ORF">Pmani_028944</name>
</gene>